<dbReference type="AlphaFoldDB" id="A0A9P5RRM5"/>
<protein>
    <recommendedName>
        <fullName evidence="3">FAD-binding domain-containing protein</fullName>
    </recommendedName>
</protein>
<proteinExistence type="predicted"/>
<reference evidence="1" key="1">
    <citation type="journal article" date="2020" name="Fungal Divers.">
        <title>Resolving the Mortierellaceae phylogeny through synthesis of multi-gene phylogenetics and phylogenomics.</title>
        <authorList>
            <person name="Vandepol N."/>
            <person name="Liber J."/>
            <person name="Desiro A."/>
            <person name="Na H."/>
            <person name="Kennedy M."/>
            <person name="Barry K."/>
            <person name="Grigoriev I.V."/>
            <person name="Miller A.N."/>
            <person name="O'Donnell K."/>
            <person name="Stajich J.E."/>
            <person name="Bonito G."/>
        </authorList>
    </citation>
    <scope>NUCLEOTIDE SEQUENCE</scope>
    <source>
        <strain evidence="1">NRRL 6426</strain>
    </source>
</reference>
<sequence>MVKTRSHKAHMSKEIVSYEQEDSTAALSFGDGTTTRGDIFVGADGAHNAVRKYFIRQ</sequence>
<dbReference type="SUPFAM" id="SSF51905">
    <property type="entry name" value="FAD/NAD(P)-binding domain"/>
    <property type="match status" value="1"/>
</dbReference>
<gene>
    <name evidence="1" type="ORF">BG015_001921</name>
</gene>
<dbReference type="Gene3D" id="3.50.50.60">
    <property type="entry name" value="FAD/NAD(P)-binding domain"/>
    <property type="match status" value="1"/>
</dbReference>
<evidence type="ECO:0008006" key="3">
    <source>
        <dbReference type="Google" id="ProtNLM"/>
    </source>
</evidence>
<dbReference type="OrthoDB" id="47494at2759"/>
<evidence type="ECO:0000313" key="2">
    <source>
        <dbReference type="Proteomes" id="UP000748756"/>
    </source>
</evidence>
<comment type="caution">
    <text evidence="1">The sequence shown here is derived from an EMBL/GenBank/DDBJ whole genome shotgun (WGS) entry which is preliminary data.</text>
</comment>
<dbReference type="Proteomes" id="UP000748756">
    <property type="component" value="Unassembled WGS sequence"/>
</dbReference>
<evidence type="ECO:0000313" key="1">
    <source>
        <dbReference type="EMBL" id="KAF9139739.1"/>
    </source>
</evidence>
<name>A0A9P5RRM5_9FUNG</name>
<organism evidence="1 2">
    <name type="scientific">Linnemannia schmuckeri</name>
    <dbReference type="NCBI Taxonomy" id="64567"/>
    <lineage>
        <taxon>Eukaryota</taxon>
        <taxon>Fungi</taxon>
        <taxon>Fungi incertae sedis</taxon>
        <taxon>Mucoromycota</taxon>
        <taxon>Mortierellomycotina</taxon>
        <taxon>Mortierellomycetes</taxon>
        <taxon>Mortierellales</taxon>
        <taxon>Mortierellaceae</taxon>
        <taxon>Linnemannia</taxon>
    </lineage>
</organism>
<accession>A0A9P5RRM5</accession>
<dbReference type="EMBL" id="JAAAUQ010001363">
    <property type="protein sequence ID" value="KAF9139739.1"/>
    <property type="molecule type" value="Genomic_DNA"/>
</dbReference>
<keyword evidence="2" id="KW-1185">Reference proteome</keyword>
<dbReference type="InterPro" id="IPR036188">
    <property type="entry name" value="FAD/NAD-bd_sf"/>
</dbReference>